<protein>
    <submittedName>
        <fullName evidence="3">Putative glycosyltransferase</fullName>
    </submittedName>
</protein>
<reference evidence="3" key="1">
    <citation type="submission" date="2020-03" db="EMBL/GenBank/DDBJ databases">
        <title>The deep terrestrial virosphere.</title>
        <authorList>
            <person name="Holmfeldt K."/>
            <person name="Nilsson E."/>
            <person name="Simone D."/>
            <person name="Lopez-Fernandez M."/>
            <person name="Wu X."/>
            <person name="de Brujin I."/>
            <person name="Lundin D."/>
            <person name="Andersson A."/>
            <person name="Bertilsson S."/>
            <person name="Dopson M."/>
        </authorList>
    </citation>
    <scope>NUCLEOTIDE SEQUENCE</scope>
    <source>
        <strain evidence="3">MM415B01067</strain>
    </source>
</reference>
<evidence type="ECO:0000259" key="2">
    <source>
        <dbReference type="Pfam" id="PF00535"/>
    </source>
</evidence>
<accession>A0A6M3IVR8</accession>
<evidence type="ECO:0000256" key="1">
    <source>
        <dbReference type="SAM" id="Phobius"/>
    </source>
</evidence>
<feature type="transmembrane region" description="Helical" evidence="1">
    <location>
        <begin position="262"/>
        <end position="281"/>
    </location>
</feature>
<keyword evidence="1" id="KW-1133">Transmembrane helix</keyword>
<dbReference type="AlphaFoldDB" id="A0A6M3IVR8"/>
<dbReference type="PANTHER" id="PTHR22916:SF64">
    <property type="entry name" value="TRANSFERASE, PUTATIVE-RELATED"/>
    <property type="match status" value="1"/>
</dbReference>
<feature type="domain" description="Glycosyltransferase 2-like" evidence="2">
    <location>
        <begin position="5"/>
        <end position="142"/>
    </location>
</feature>
<dbReference type="CDD" id="cd00761">
    <property type="entry name" value="Glyco_tranf_GTA_type"/>
    <property type="match status" value="1"/>
</dbReference>
<proteinExistence type="predicted"/>
<sequence length="298" mass="34674">MEQISICIPAYNAAKTIRDTLNSCIMQNYPDLEILVSDNCSPDNTYEIVKTEYPQVRLVKTKQNDGGGPNMDNCVCLAKGSIIVFLCSDDIFTDPNVISDIAKIFDDNPKVGYVGHWYYQFLDPDPKPVRLHHSLDPYFQADNQSGIAFRKEAIQGNFAPVYWIEGASMVKRVLDCGWDYKIIQYDTVGVRIHPGGNTSTRPGPYIISPTLTWLKLVGKRKFFLTVFISLIQYKNWGKYRFMLREIWYFIKFRPINLFRPDFWFWSLIAIFVPKCVLRPFTQIYKKRFLSKIIAEKKR</sequence>
<dbReference type="GO" id="GO:0016740">
    <property type="term" value="F:transferase activity"/>
    <property type="evidence" value="ECO:0007669"/>
    <property type="project" value="UniProtKB-KW"/>
</dbReference>
<keyword evidence="1" id="KW-0472">Membrane</keyword>
<evidence type="ECO:0000313" key="3">
    <source>
        <dbReference type="EMBL" id="QJA60712.1"/>
    </source>
</evidence>
<gene>
    <name evidence="3" type="ORF">MM415B01067_0013</name>
</gene>
<dbReference type="SUPFAM" id="SSF53448">
    <property type="entry name" value="Nucleotide-diphospho-sugar transferases"/>
    <property type="match status" value="1"/>
</dbReference>
<organism evidence="3">
    <name type="scientific">viral metagenome</name>
    <dbReference type="NCBI Taxonomy" id="1070528"/>
    <lineage>
        <taxon>unclassified sequences</taxon>
        <taxon>metagenomes</taxon>
        <taxon>organismal metagenomes</taxon>
    </lineage>
</organism>
<keyword evidence="3" id="KW-0808">Transferase</keyword>
<name>A0A6M3IVR8_9ZZZZ</name>
<dbReference type="EMBL" id="MT141418">
    <property type="protein sequence ID" value="QJA60712.1"/>
    <property type="molecule type" value="Genomic_DNA"/>
</dbReference>
<dbReference type="Pfam" id="PF00535">
    <property type="entry name" value="Glycos_transf_2"/>
    <property type="match status" value="1"/>
</dbReference>
<keyword evidence="1" id="KW-0812">Transmembrane</keyword>
<dbReference type="InterPro" id="IPR029044">
    <property type="entry name" value="Nucleotide-diphossugar_trans"/>
</dbReference>
<dbReference type="Gene3D" id="3.90.550.10">
    <property type="entry name" value="Spore Coat Polysaccharide Biosynthesis Protein SpsA, Chain A"/>
    <property type="match status" value="1"/>
</dbReference>
<dbReference type="PANTHER" id="PTHR22916">
    <property type="entry name" value="GLYCOSYLTRANSFERASE"/>
    <property type="match status" value="1"/>
</dbReference>
<dbReference type="InterPro" id="IPR001173">
    <property type="entry name" value="Glyco_trans_2-like"/>
</dbReference>